<dbReference type="AlphaFoldDB" id="A0A0U1MSR0"/>
<proteinExistence type="predicted"/>
<name>A0A0U1MSR0_STAAU</name>
<keyword evidence="1" id="KW-1133">Transmembrane helix</keyword>
<evidence type="ECO:0000313" key="2">
    <source>
        <dbReference type="EMBL" id="CRI16902.1"/>
    </source>
</evidence>
<reference evidence="2 3" key="1">
    <citation type="submission" date="2015-04" db="EMBL/GenBank/DDBJ databases">
        <authorList>
            <person name="Syromyatnikov M.Y."/>
            <person name="Popov V.N."/>
        </authorList>
    </citation>
    <scope>NUCLEOTIDE SEQUENCE [LARGE SCALE GENOMIC DNA]</scope>
    <source>
        <strain evidence="2 3">AH1</strain>
    </source>
</reference>
<sequence>MKKNFKLRISTLLLIVILVVFAVLLIVNETKLFKNDVNYSFDEAVSMQQGKGIVQTKEEDGKFVEANNNEIAKAMTISHKDNDLKYMDITEKVPMSESEVNQLLKGKGILENRGKVFLEAQEKYEVNVIYLVSHALVETGNGKSELAKGIKDGKKTLLQLFWYRSI</sequence>
<protein>
    <submittedName>
        <fullName evidence="2">N-acetylmuramoyl-L-alanine amidase, family 4 family protein</fullName>
    </submittedName>
</protein>
<keyword evidence="1" id="KW-0812">Transmembrane</keyword>
<feature type="transmembrane region" description="Helical" evidence="1">
    <location>
        <begin position="7"/>
        <end position="27"/>
    </location>
</feature>
<gene>
    <name evidence="2" type="ORF">BN1321_380144</name>
</gene>
<keyword evidence="1" id="KW-0472">Membrane</keyword>
<dbReference type="EMBL" id="CVOQ01000032">
    <property type="protein sequence ID" value="CRI16902.1"/>
    <property type="molecule type" value="Genomic_DNA"/>
</dbReference>
<dbReference type="Proteomes" id="UP000039437">
    <property type="component" value="Unassembled WGS sequence"/>
</dbReference>
<accession>A0A0U1MSR0</accession>
<organism evidence="2 3">
    <name type="scientific">Staphylococcus aureus</name>
    <dbReference type="NCBI Taxonomy" id="1280"/>
    <lineage>
        <taxon>Bacteria</taxon>
        <taxon>Bacillati</taxon>
        <taxon>Bacillota</taxon>
        <taxon>Bacilli</taxon>
        <taxon>Bacillales</taxon>
        <taxon>Staphylococcaceae</taxon>
        <taxon>Staphylococcus</taxon>
    </lineage>
</organism>
<evidence type="ECO:0000313" key="3">
    <source>
        <dbReference type="Proteomes" id="UP000039437"/>
    </source>
</evidence>
<evidence type="ECO:0000256" key="1">
    <source>
        <dbReference type="SAM" id="Phobius"/>
    </source>
</evidence>